<dbReference type="PANTHER" id="PTHR11439:SF440">
    <property type="entry name" value="INTEGRASE CATALYTIC DOMAIN-CONTAINING PROTEIN"/>
    <property type="match status" value="1"/>
</dbReference>
<sequence>MCLYFKHDGSDMVVVGVYVDDLLATATHEELVDKFFEDMAVLSIKNLIYVSRFLGMRVHYDDHHVYELDQEVAIDELLRKFGMENVHGERAPIGKECNDNPALQEELLPAVDKSTGPRFGDFNLWSTACCGLHAIPDRTSLSQSTKATRQTHQPRLADWELCKRVLRYLSGSKSVKLRMKGCNSGAALRLEGFSDADFAADKTNRKSVTGGVVLLNGMPILWVCKKQGGVALSTMEAEFTAASHICRELLGFRQLLLEIRLSVEPMPLMVDNQAAIKQLRTE</sequence>
<dbReference type="Proteomes" id="UP000441208">
    <property type="component" value="Unassembled WGS sequence"/>
</dbReference>
<dbReference type="EMBL" id="QXGA01000486">
    <property type="protein sequence ID" value="KAE9145212.1"/>
    <property type="molecule type" value="Genomic_DNA"/>
</dbReference>
<dbReference type="Proteomes" id="UP000440732">
    <property type="component" value="Unassembled WGS sequence"/>
</dbReference>
<dbReference type="EMBL" id="QXGF01000462">
    <property type="protein sequence ID" value="KAE8939851.1"/>
    <property type="molecule type" value="Genomic_DNA"/>
</dbReference>
<evidence type="ECO:0000313" key="13">
    <source>
        <dbReference type="Proteomes" id="UP000437068"/>
    </source>
</evidence>
<evidence type="ECO:0000313" key="9">
    <source>
        <dbReference type="EMBL" id="KAE9239471.1"/>
    </source>
</evidence>
<evidence type="ECO:0000313" key="16">
    <source>
        <dbReference type="Proteomes" id="UP000441208"/>
    </source>
</evidence>
<accession>A0A6A3YB32</accession>
<dbReference type="EMBL" id="QXGD01000444">
    <property type="protein sequence ID" value="KAE9239471.1"/>
    <property type="molecule type" value="Genomic_DNA"/>
</dbReference>
<dbReference type="EMBL" id="QXGB01000422">
    <property type="protein sequence ID" value="KAE9215540.1"/>
    <property type="molecule type" value="Genomic_DNA"/>
</dbReference>
<proteinExistence type="predicted"/>
<evidence type="ECO:0000313" key="18">
    <source>
        <dbReference type="Proteomes" id="UP000476176"/>
    </source>
</evidence>
<evidence type="ECO:0000313" key="4">
    <source>
        <dbReference type="EMBL" id="KAE9112947.1"/>
    </source>
</evidence>
<dbReference type="Proteomes" id="UP000488956">
    <property type="component" value="Unassembled WGS sequence"/>
</dbReference>
<evidence type="ECO:0000313" key="5">
    <source>
        <dbReference type="EMBL" id="KAE9117159.1"/>
    </source>
</evidence>
<dbReference type="AlphaFoldDB" id="A0A6A3YB32"/>
<dbReference type="EMBL" id="QXGC01000369">
    <property type="protein sequence ID" value="KAE9239103.1"/>
    <property type="molecule type" value="Genomic_DNA"/>
</dbReference>
<protein>
    <recommendedName>
        <fullName evidence="1">Reverse transcriptase Ty1/copia-type domain-containing protein</fullName>
    </recommendedName>
</protein>
<dbReference type="Proteomes" id="UP000476176">
    <property type="component" value="Unassembled WGS sequence"/>
</dbReference>
<dbReference type="EMBL" id="QXFW01000379">
    <property type="protein sequence ID" value="KAE9014170.1"/>
    <property type="molecule type" value="Genomic_DNA"/>
</dbReference>
<dbReference type="CDD" id="cd09272">
    <property type="entry name" value="RNase_HI_RT_Ty1"/>
    <property type="match status" value="1"/>
</dbReference>
<evidence type="ECO:0000313" key="7">
    <source>
        <dbReference type="EMBL" id="KAE9215540.1"/>
    </source>
</evidence>
<evidence type="ECO:0000313" key="11">
    <source>
        <dbReference type="Proteomes" id="UP000429523"/>
    </source>
</evidence>
<dbReference type="InterPro" id="IPR013103">
    <property type="entry name" value="RVT_2"/>
</dbReference>
<evidence type="ECO:0000313" key="10">
    <source>
        <dbReference type="EMBL" id="KAE9310963.1"/>
    </source>
</evidence>
<name>A0A6A3YB32_9STRA</name>
<dbReference type="Pfam" id="PF07727">
    <property type="entry name" value="RVT_2"/>
    <property type="match status" value="1"/>
</dbReference>
<dbReference type="EMBL" id="QXFX01000400">
    <property type="protein sequence ID" value="KAE9117159.1"/>
    <property type="molecule type" value="Genomic_DNA"/>
</dbReference>
<evidence type="ECO:0000313" key="3">
    <source>
        <dbReference type="EMBL" id="KAE9014170.1"/>
    </source>
</evidence>
<reference evidence="11 12" key="1">
    <citation type="submission" date="2018-08" db="EMBL/GenBank/DDBJ databases">
        <title>Genomic investigation of the strawberry pathogen Phytophthora fragariae indicates pathogenicity is determined by transcriptional variation in three key races.</title>
        <authorList>
            <person name="Adams T.M."/>
            <person name="Armitage A.D."/>
            <person name="Sobczyk M.K."/>
            <person name="Bates H.J."/>
            <person name="Dunwell J.M."/>
            <person name="Nellist C.F."/>
            <person name="Harrison R.J."/>
        </authorList>
    </citation>
    <scope>NUCLEOTIDE SEQUENCE [LARGE SCALE GENOMIC DNA]</scope>
    <source>
        <strain evidence="10 13">A4</strain>
        <strain evidence="9 14">BC-1</strain>
        <strain evidence="8 18">BC-23</strain>
        <strain evidence="7 12">NOV-27</strain>
        <strain evidence="6 15">NOV-5</strain>
        <strain evidence="4 16">NOV-71</strain>
        <strain evidence="2 11">NOV-9</strain>
        <strain evidence="5 19">ONT-3</strain>
        <strain evidence="3 17">SCRP245</strain>
    </source>
</reference>
<dbReference type="PANTHER" id="PTHR11439">
    <property type="entry name" value="GAG-POL-RELATED RETROTRANSPOSON"/>
    <property type="match status" value="1"/>
</dbReference>
<evidence type="ECO:0000313" key="19">
    <source>
        <dbReference type="Proteomes" id="UP000488956"/>
    </source>
</evidence>
<dbReference type="OrthoDB" id="119539at2759"/>
<comment type="caution">
    <text evidence="7">The sequence shown here is derived from an EMBL/GenBank/DDBJ whole genome shotgun (WGS) entry which is preliminary data.</text>
</comment>
<keyword evidence="12" id="KW-1185">Reference proteome</keyword>
<dbReference type="Proteomes" id="UP000460718">
    <property type="component" value="Unassembled WGS sequence"/>
</dbReference>
<organism evidence="7 12">
    <name type="scientific">Phytophthora fragariae</name>
    <dbReference type="NCBI Taxonomy" id="53985"/>
    <lineage>
        <taxon>Eukaryota</taxon>
        <taxon>Sar</taxon>
        <taxon>Stramenopiles</taxon>
        <taxon>Oomycota</taxon>
        <taxon>Peronosporomycetes</taxon>
        <taxon>Peronosporales</taxon>
        <taxon>Peronosporaceae</taxon>
        <taxon>Phytophthora</taxon>
    </lineage>
</organism>
<feature type="domain" description="Reverse transcriptase Ty1/copia-type" evidence="1">
    <location>
        <begin position="3"/>
        <end position="93"/>
    </location>
</feature>
<evidence type="ECO:0000313" key="2">
    <source>
        <dbReference type="EMBL" id="KAE8939851.1"/>
    </source>
</evidence>
<evidence type="ECO:0000313" key="15">
    <source>
        <dbReference type="Proteomes" id="UP000440732"/>
    </source>
</evidence>
<evidence type="ECO:0000313" key="8">
    <source>
        <dbReference type="EMBL" id="KAE9239103.1"/>
    </source>
</evidence>
<dbReference type="Proteomes" id="UP000429523">
    <property type="component" value="Unassembled WGS sequence"/>
</dbReference>
<evidence type="ECO:0000259" key="1">
    <source>
        <dbReference type="Pfam" id="PF07727"/>
    </source>
</evidence>
<dbReference type="Proteomes" id="UP000433483">
    <property type="component" value="Unassembled WGS sequence"/>
</dbReference>
<dbReference type="Proteomes" id="UP000440367">
    <property type="component" value="Unassembled WGS sequence"/>
</dbReference>
<gene>
    <name evidence="10" type="ORF">PF001_g9951</name>
    <name evidence="9" type="ORF">PF002_g10260</name>
    <name evidence="8" type="ORF">PF004_g8098</name>
    <name evidence="7" type="ORF">PF005_g9403</name>
    <name evidence="6" type="ORF">PF006_g9917</name>
    <name evidence="4" type="ORF">PF007_g10910</name>
    <name evidence="2" type="ORF">PF009_g10326</name>
    <name evidence="5" type="ORF">PF010_g8712</name>
    <name evidence="3" type="ORF">PF011_g8184</name>
</gene>
<evidence type="ECO:0000313" key="14">
    <source>
        <dbReference type="Proteomes" id="UP000440367"/>
    </source>
</evidence>
<dbReference type="EMBL" id="QXFZ01000531">
    <property type="protein sequence ID" value="KAE9112947.1"/>
    <property type="molecule type" value="Genomic_DNA"/>
</dbReference>
<evidence type="ECO:0000313" key="12">
    <source>
        <dbReference type="Proteomes" id="UP000433483"/>
    </source>
</evidence>
<evidence type="ECO:0000313" key="17">
    <source>
        <dbReference type="Proteomes" id="UP000460718"/>
    </source>
</evidence>
<evidence type="ECO:0000313" key="6">
    <source>
        <dbReference type="EMBL" id="KAE9145212.1"/>
    </source>
</evidence>
<dbReference type="EMBL" id="QXGE01000490">
    <property type="protein sequence ID" value="KAE9310963.1"/>
    <property type="molecule type" value="Genomic_DNA"/>
</dbReference>
<dbReference type="Proteomes" id="UP000437068">
    <property type="component" value="Unassembled WGS sequence"/>
</dbReference>